<dbReference type="InterPro" id="IPR022105">
    <property type="entry name" value="DUF3645"/>
</dbReference>
<reference evidence="8" key="1">
    <citation type="submission" date="2021-02" db="EMBL/GenBank/DDBJ databases">
        <authorList>
            <person name="Nowell W R."/>
        </authorList>
    </citation>
    <scope>NUCLEOTIDE SEQUENCE</scope>
</reference>
<dbReference type="Pfam" id="PF12359">
    <property type="entry name" value="DUF3645"/>
    <property type="match status" value="1"/>
</dbReference>
<evidence type="ECO:0000256" key="3">
    <source>
        <dbReference type="ARBA" id="ARBA00022670"/>
    </source>
</evidence>
<keyword evidence="4" id="KW-0833">Ubl conjugation pathway</keyword>
<dbReference type="AlphaFoldDB" id="A0A816YN82"/>
<protein>
    <recommendedName>
        <fullName evidence="2">ubiquitinyl hydrolase 1</fullName>
        <ecNumber evidence="2">3.4.19.12</ecNumber>
    </recommendedName>
</protein>
<keyword evidence="3" id="KW-0645">Protease</keyword>
<dbReference type="GO" id="GO:0005634">
    <property type="term" value="C:nucleus"/>
    <property type="evidence" value="ECO:0007669"/>
    <property type="project" value="TreeGrafter"/>
</dbReference>
<dbReference type="GO" id="GO:0004843">
    <property type="term" value="F:cysteine-type deubiquitinase activity"/>
    <property type="evidence" value="ECO:0007669"/>
    <property type="project" value="UniProtKB-EC"/>
</dbReference>
<evidence type="ECO:0000256" key="2">
    <source>
        <dbReference type="ARBA" id="ARBA00012759"/>
    </source>
</evidence>
<name>A0A816YN82_9BILA</name>
<evidence type="ECO:0000256" key="1">
    <source>
        <dbReference type="ARBA" id="ARBA00000707"/>
    </source>
</evidence>
<evidence type="ECO:0000259" key="7">
    <source>
        <dbReference type="Pfam" id="PF12359"/>
    </source>
</evidence>
<dbReference type="PANTHER" id="PTHR13367">
    <property type="entry name" value="UBIQUITIN THIOESTERASE"/>
    <property type="match status" value="1"/>
</dbReference>
<gene>
    <name evidence="9" type="ORF">OVN521_LOCUS37987</name>
    <name evidence="8" type="ORF">WKI299_LOCUS32361</name>
</gene>
<dbReference type="PANTHER" id="PTHR13367:SF28">
    <property type="entry name" value="UBIQUITIN THIOESTERASE ZRANB1"/>
    <property type="match status" value="1"/>
</dbReference>
<proteinExistence type="predicted"/>
<comment type="caution">
    <text evidence="8">The sequence shown here is derived from an EMBL/GenBank/DDBJ whole genome shotgun (WGS) entry which is preliminary data.</text>
</comment>
<evidence type="ECO:0000256" key="4">
    <source>
        <dbReference type="ARBA" id="ARBA00022786"/>
    </source>
</evidence>
<evidence type="ECO:0000313" key="9">
    <source>
        <dbReference type="EMBL" id="CAF4453021.1"/>
    </source>
</evidence>
<evidence type="ECO:0000313" key="11">
    <source>
        <dbReference type="Proteomes" id="UP000663866"/>
    </source>
</evidence>
<organism evidence="8 10">
    <name type="scientific">Rotaria magnacalcarata</name>
    <dbReference type="NCBI Taxonomy" id="392030"/>
    <lineage>
        <taxon>Eukaryota</taxon>
        <taxon>Metazoa</taxon>
        <taxon>Spiralia</taxon>
        <taxon>Gnathifera</taxon>
        <taxon>Rotifera</taxon>
        <taxon>Eurotatoria</taxon>
        <taxon>Bdelloidea</taxon>
        <taxon>Philodinida</taxon>
        <taxon>Philodinidae</taxon>
        <taxon>Rotaria</taxon>
    </lineage>
</organism>
<feature type="domain" description="DUF3645" evidence="7">
    <location>
        <begin position="36"/>
        <end position="65"/>
    </location>
</feature>
<dbReference type="EMBL" id="CAJOBG010046569">
    <property type="protein sequence ID" value="CAF4453021.1"/>
    <property type="molecule type" value="Genomic_DNA"/>
</dbReference>
<evidence type="ECO:0000313" key="8">
    <source>
        <dbReference type="EMBL" id="CAF2162823.1"/>
    </source>
</evidence>
<dbReference type="EMBL" id="CAJNRF010014935">
    <property type="protein sequence ID" value="CAF2162823.1"/>
    <property type="molecule type" value="Genomic_DNA"/>
</dbReference>
<keyword evidence="5" id="KW-0378">Hydrolase</keyword>
<dbReference type="GO" id="GO:0070530">
    <property type="term" value="F:K63-linked polyubiquitin modification-dependent protein binding"/>
    <property type="evidence" value="ECO:0007669"/>
    <property type="project" value="TreeGrafter"/>
</dbReference>
<dbReference type="InterPro" id="IPR051346">
    <property type="entry name" value="OTU_Deubiquitinase"/>
</dbReference>
<dbReference type="EC" id="3.4.19.12" evidence="2"/>
<comment type="catalytic activity">
    <reaction evidence="1">
        <text>Thiol-dependent hydrolysis of ester, thioester, amide, peptide and isopeptide bonds formed by the C-terminal Gly of ubiquitin (a 76-residue protein attached to proteins as an intracellular targeting signal).</text>
        <dbReference type="EC" id="3.4.19.12"/>
    </reaction>
</comment>
<keyword evidence="6" id="KW-0788">Thiol protease</keyword>
<accession>A0A816YN82</accession>
<sequence>MLNSFLLAKAWLSHELLYHVMSYRYRVEYGLSETKEKEIAIPFRGKDLPSENSEFSHPDIMMGFTILSYLYRGLDLKQTHFYLSRNFTFIQYYLSNLTFPNDTKYYDKKLTGNAHTLAGEGKTNGFSGTDDRNDTIPESVVSKRLASQLGTNGKMLHILSRKINEKYESKIEIPGTVNFLDQVCKYAQNNKECCILIDAGAIITEMTNLDVSKYFIKKVDKRFDGVVYFSDKTNKIMVILRNEECVPLSACHIDNKKLFVYLDEVHTRGTDLKLPLTAHGIVTIGKGMNKDKLMQAVMRLRDLDFKQSIVLWGSKEISAEIAIINEINIDEIISKHVLTWVTYNTIQKNENDLYLVMKEKLKYRM</sequence>
<dbReference type="GO" id="GO:0071947">
    <property type="term" value="P:protein deubiquitination involved in ubiquitin-dependent protein catabolic process"/>
    <property type="evidence" value="ECO:0007669"/>
    <property type="project" value="TreeGrafter"/>
</dbReference>
<keyword evidence="11" id="KW-1185">Reference proteome</keyword>
<dbReference type="GO" id="GO:0005737">
    <property type="term" value="C:cytoplasm"/>
    <property type="evidence" value="ECO:0007669"/>
    <property type="project" value="TreeGrafter"/>
</dbReference>
<evidence type="ECO:0000256" key="6">
    <source>
        <dbReference type="ARBA" id="ARBA00022807"/>
    </source>
</evidence>
<evidence type="ECO:0000256" key="5">
    <source>
        <dbReference type="ARBA" id="ARBA00022801"/>
    </source>
</evidence>
<dbReference type="Proteomes" id="UP000663856">
    <property type="component" value="Unassembled WGS sequence"/>
</dbReference>
<evidence type="ECO:0000313" key="10">
    <source>
        <dbReference type="Proteomes" id="UP000663856"/>
    </source>
</evidence>
<dbReference type="Proteomes" id="UP000663866">
    <property type="component" value="Unassembled WGS sequence"/>
</dbReference>